<dbReference type="OrthoDB" id="250802at2759"/>
<dbReference type="Pfam" id="PF15630">
    <property type="entry name" value="CENP-S"/>
    <property type="match status" value="1"/>
</dbReference>
<name>A0A8S9YJH6_9TREM</name>
<evidence type="ECO:0000313" key="7">
    <source>
        <dbReference type="EMBL" id="KAF7243795.1"/>
    </source>
</evidence>
<comment type="caution">
    <text evidence="7">The sequence shown here is derived from an EMBL/GenBank/DDBJ whole genome shotgun (WGS) entry which is preliminary data.</text>
</comment>
<dbReference type="SUPFAM" id="SSF47113">
    <property type="entry name" value="Histone-fold"/>
    <property type="match status" value="1"/>
</dbReference>
<dbReference type="GO" id="GO:0003682">
    <property type="term" value="F:chromatin binding"/>
    <property type="evidence" value="ECO:0007669"/>
    <property type="project" value="TreeGrafter"/>
</dbReference>
<dbReference type="InterPro" id="IPR029003">
    <property type="entry name" value="CENP-S/Mhf1"/>
</dbReference>
<keyword evidence="5" id="KW-0234">DNA repair</keyword>
<dbReference type="PANTHER" id="PTHR22980">
    <property type="entry name" value="CORTISTATIN"/>
    <property type="match status" value="1"/>
</dbReference>
<keyword evidence="3" id="KW-0227">DNA damage</keyword>
<organism evidence="7 8">
    <name type="scientific">Paragonimus skrjabini miyazakii</name>
    <dbReference type="NCBI Taxonomy" id="59628"/>
    <lineage>
        <taxon>Eukaryota</taxon>
        <taxon>Metazoa</taxon>
        <taxon>Spiralia</taxon>
        <taxon>Lophotrochozoa</taxon>
        <taxon>Platyhelminthes</taxon>
        <taxon>Trematoda</taxon>
        <taxon>Digenea</taxon>
        <taxon>Plagiorchiida</taxon>
        <taxon>Troglotremata</taxon>
        <taxon>Troglotrematidae</taxon>
        <taxon>Paragonimus</taxon>
    </lineage>
</organism>
<reference evidence="7" key="1">
    <citation type="submission" date="2019-07" db="EMBL/GenBank/DDBJ databases">
        <title>Annotation for the trematode Paragonimus miyazaki's.</title>
        <authorList>
            <person name="Choi Y.-J."/>
        </authorList>
    </citation>
    <scope>NUCLEOTIDE SEQUENCE</scope>
    <source>
        <strain evidence="7">Japan</strain>
    </source>
</reference>
<feature type="coiled-coil region" evidence="6">
    <location>
        <begin position="3"/>
        <end position="30"/>
    </location>
</feature>
<evidence type="ECO:0000256" key="1">
    <source>
        <dbReference type="ARBA" id="ARBA00006612"/>
    </source>
</evidence>
<protein>
    <recommendedName>
        <fullName evidence="2">Centromere protein S</fullName>
    </recommendedName>
</protein>
<accession>A0A8S9YJH6</accession>
<dbReference type="GO" id="GO:0003677">
    <property type="term" value="F:DNA binding"/>
    <property type="evidence" value="ECO:0007669"/>
    <property type="project" value="UniProtKB-KW"/>
</dbReference>
<dbReference type="Proteomes" id="UP000822476">
    <property type="component" value="Unassembled WGS sequence"/>
</dbReference>
<dbReference type="InterPro" id="IPR009072">
    <property type="entry name" value="Histone-fold"/>
</dbReference>
<dbReference type="GO" id="GO:0031297">
    <property type="term" value="P:replication fork processing"/>
    <property type="evidence" value="ECO:0007669"/>
    <property type="project" value="TreeGrafter"/>
</dbReference>
<dbReference type="GO" id="GO:0071821">
    <property type="term" value="C:FANCM-MHF complex"/>
    <property type="evidence" value="ECO:0007669"/>
    <property type="project" value="InterPro"/>
</dbReference>
<dbReference type="EMBL" id="JTDE01006442">
    <property type="protein sequence ID" value="KAF7243795.1"/>
    <property type="molecule type" value="Genomic_DNA"/>
</dbReference>
<dbReference type="PANTHER" id="PTHR22980:SF0">
    <property type="entry name" value="CENTROMERE PROTEIN S"/>
    <property type="match status" value="1"/>
</dbReference>
<dbReference type="CDD" id="cd22919">
    <property type="entry name" value="HFD_CENP-S"/>
    <property type="match status" value="1"/>
</dbReference>
<dbReference type="AlphaFoldDB" id="A0A8S9YJH6"/>
<proteinExistence type="inferred from homology"/>
<gene>
    <name evidence="7" type="ORF">EG68_10081</name>
</gene>
<dbReference type="Gene3D" id="1.10.20.10">
    <property type="entry name" value="Histone, subunit A"/>
    <property type="match status" value="1"/>
</dbReference>
<evidence type="ECO:0000256" key="2">
    <source>
        <dbReference type="ARBA" id="ARBA00016400"/>
    </source>
</evidence>
<dbReference type="GO" id="GO:0006281">
    <property type="term" value="P:DNA repair"/>
    <property type="evidence" value="ECO:0007669"/>
    <property type="project" value="UniProtKB-KW"/>
</dbReference>
<keyword evidence="6" id="KW-0175">Coiled coil</keyword>
<dbReference type="GO" id="GO:0000712">
    <property type="term" value="P:resolution of meiotic recombination intermediates"/>
    <property type="evidence" value="ECO:0007669"/>
    <property type="project" value="TreeGrafter"/>
</dbReference>
<evidence type="ECO:0000256" key="5">
    <source>
        <dbReference type="ARBA" id="ARBA00023204"/>
    </source>
</evidence>
<evidence type="ECO:0000256" key="6">
    <source>
        <dbReference type="SAM" id="Coils"/>
    </source>
</evidence>
<dbReference type="GO" id="GO:0046982">
    <property type="term" value="F:protein heterodimerization activity"/>
    <property type="evidence" value="ECO:0007669"/>
    <property type="project" value="InterPro"/>
</dbReference>
<keyword evidence="8" id="KW-1185">Reference proteome</keyword>
<evidence type="ECO:0000256" key="3">
    <source>
        <dbReference type="ARBA" id="ARBA00022763"/>
    </source>
</evidence>
<comment type="similarity">
    <text evidence="1">Belongs to the TAF9 family. CENP-S/MHF1 subfamily.</text>
</comment>
<evidence type="ECO:0000256" key="4">
    <source>
        <dbReference type="ARBA" id="ARBA00023125"/>
    </source>
</evidence>
<evidence type="ECO:0000313" key="8">
    <source>
        <dbReference type="Proteomes" id="UP000822476"/>
    </source>
</evidence>
<dbReference type="Gene3D" id="1.20.5.2950">
    <property type="match status" value="1"/>
</dbReference>
<sequence length="203" mass="22931">MCEERVLGRRSEIEAQIQKLTDEIIENQAASVNQHKEEAINLLLRLVMDIQPRLHQNYRVGAAEHKAELHYSCTKLAEEIAEKQGCAIGLDIVCLVTELLFRFYQVLATDLECFAKHARRTTVNVDDVLCFVRRNPQLLQILSDHHKQQTVKKKTNSISLVGPSGTKVKTTKVSDCKPDGTDRLAVCTPDSSVSLTEWFNTND</sequence>
<keyword evidence="4" id="KW-0238">DNA-binding</keyword>